<dbReference type="InterPro" id="IPR003399">
    <property type="entry name" value="Mce/MlaD"/>
</dbReference>
<dbReference type="AlphaFoldDB" id="A0A518ESK0"/>
<reference evidence="9 10" key="1">
    <citation type="submission" date="2019-02" db="EMBL/GenBank/DDBJ databases">
        <title>Deep-cultivation of Planctomycetes and their phenomic and genomic characterization uncovers novel biology.</title>
        <authorList>
            <person name="Wiegand S."/>
            <person name="Jogler M."/>
            <person name="Boedeker C."/>
            <person name="Pinto D."/>
            <person name="Vollmers J."/>
            <person name="Rivas-Marin E."/>
            <person name="Kohn T."/>
            <person name="Peeters S.H."/>
            <person name="Heuer A."/>
            <person name="Rast P."/>
            <person name="Oberbeckmann S."/>
            <person name="Bunk B."/>
            <person name="Jeske O."/>
            <person name="Meyerdierks A."/>
            <person name="Storesund J.E."/>
            <person name="Kallscheuer N."/>
            <person name="Luecker S."/>
            <person name="Lage O.M."/>
            <person name="Pohl T."/>
            <person name="Merkel B.J."/>
            <person name="Hornburger P."/>
            <person name="Mueller R.-W."/>
            <person name="Bruemmer F."/>
            <person name="Labrenz M."/>
            <person name="Spormann A.M."/>
            <person name="Op den Camp H."/>
            <person name="Overmann J."/>
            <person name="Amann R."/>
            <person name="Jetten M.S.M."/>
            <person name="Mascher T."/>
            <person name="Medema M.H."/>
            <person name="Devos D.P."/>
            <person name="Kaster A.-K."/>
            <person name="Ovreas L."/>
            <person name="Rohde M."/>
            <person name="Galperin M.Y."/>
            <person name="Jogler C."/>
        </authorList>
    </citation>
    <scope>NUCLEOTIDE SEQUENCE [LARGE SCALE GENOMIC DNA]</scope>
    <source>
        <strain evidence="9 10">Poly30</strain>
    </source>
</reference>
<dbReference type="PANTHER" id="PTHR30462">
    <property type="entry name" value="INTERMEMBRANE TRANSPORT PROTEIN PQIB-RELATED"/>
    <property type="match status" value="1"/>
</dbReference>
<dbReference type="EMBL" id="CP036434">
    <property type="protein sequence ID" value="QDV07035.1"/>
    <property type="molecule type" value="Genomic_DNA"/>
</dbReference>
<comment type="subcellular location">
    <subcellularLocation>
        <location evidence="1">Cell inner membrane</location>
    </subcellularLocation>
</comment>
<sequence length="496" mass="52745">MNPSNPIPATSIPVAVAAPEPRRSIFRHFIWLVPLAALAASIAFTWIGARDQGPVIVIHAAHGYGVGEGDAVRYLGIDVGQVRSVMLGSSSGDEASVRMEVQLFKDATDLARAGTQFWVVRPQLSLDSIEGLETIIGARYLALYPGPKDAERRTQFTALAEPPLEDEIRGGMGLEIVLEAPTRFGIQSGAGLTYRGVRIGTVIAVGLASDATSVEVRVRVREAYAQLVREGSVFWETGGFEFGLSLTGGLDIDLDSLKTALIGGVAMATPVPSGPAVATGTRFRLNADAKEEWLEWAPALPLGSELLPPGVALPRLLRATLTWEEGRILRTKSTIAGWMHATTGGLVGPWNLLSVPEDARGEKAVLAVAGRSFEIGELTVPEIEKLGESPMGRLAPGLFGEEWSGLAQGSGASVKGVPERRALYQPEDLILVRDVGRDPLGIDSSRLRIQGDRVTVDRRIAISSDWHGALAMARSDGAVVGVVTVTDDDVAIHSIP</sequence>
<dbReference type="OrthoDB" id="9806984at2"/>
<dbReference type="InterPro" id="IPR051800">
    <property type="entry name" value="PqiA-PqiB_transport"/>
</dbReference>
<dbReference type="GO" id="GO:0005886">
    <property type="term" value="C:plasma membrane"/>
    <property type="evidence" value="ECO:0007669"/>
    <property type="project" value="UniProtKB-SubCell"/>
</dbReference>
<evidence type="ECO:0000259" key="8">
    <source>
        <dbReference type="Pfam" id="PF02470"/>
    </source>
</evidence>
<evidence type="ECO:0000256" key="3">
    <source>
        <dbReference type="ARBA" id="ARBA00022519"/>
    </source>
</evidence>
<proteinExistence type="predicted"/>
<accession>A0A518ESK0</accession>
<keyword evidence="4 7" id="KW-0812">Transmembrane</keyword>
<keyword evidence="3" id="KW-0997">Cell inner membrane</keyword>
<evidence type="ECO:0000256" key="6">
    <source>
        <dbReference type="ARBA" id="ARBA00023136"/>
    </source>
</evidence>
<evidence type="ECO:0000313" key="10">
    <source>
        <dbReference type="Proteomes" id="UP000320390"/>
    </source>
</evidence>
<keyword evidence="10" id="KW-1185">Reference proteome</keyword>
<evidence type="ECO:0000256" key="5">
    <source>
        <dbReference type="ARBA" id="ARBA00022989"/>
    </source>
</evidence>
<dbReference type="Pfam" id="PF02470">
    <property type="entry name" value="MlaD"/>
    <property type="match status" value="2"/>
</dbReference>
<dbReference type="RefSeq" id="WP_145197750.1">
    <property type="nucleotide sequence ID" value="NZ_CP036434.1"/>
</dbReference>
<evidence type="ECO:0000256" key="1">
    <source>
        <dbReference type="ARBA" id="ARBA00004533"/>
    </source>
</evidence>
<evidence type="ECO:0000256" key="4">
    <source>
        <dbReference type="ARBA" id="ARBA00022692"/>
    </source>
</evidence>
<evidence type="ECO:0000256" key="2">
    <source>
        <dbReference type="ARBA" id="ARBA00022475"/>
    </source>
</evidence>
<evidence type="ECO:0000313" key="9">
    <source>
        <dbReference type="EMBL" id="QDV07035.1"/>
    </source>
</evidence>
<keyword evidence="5 7" id="KW-1133">Transmembrane helix</keyword>
<protein>
    <submittedName>
        <fullName evidence="9">Paraquat-inducible protein B</fullName>
    </submittedName>
</protein>
<name>A0A518ESK0_9BACT</name>
<organism evidence="9 10">
    <name type="scientific">Saltatorellus ferox</name>
    <dbReference type="NCBI Taxonomy" id="2528018"/>
    <lineage>
        <taxon>Bacteria</taxon>
        <taxon>Pseudomonadati</taxon>
        <taxon>Planctomycetota</taxon>
        <taxon>Planctomycetia</taxon>
        <taxon>Planctomycetia incertae sedis</taxon>
        <taxon>Saltatorellus</taxon>
    </lineage>
</organism>
<keyword evidence="6 7" id="KW-0472">Membrane</keyword>
<feature type="domain" description="Mce/MlaD" evidence="8">
    <location>
        <begin position="174"/>
        <end position="233"/>
    </location>
</feature>
<keyword evidence="2" id="KW-1003">Cell membrane</keyword>
<dbReference type="Proteomes" id="UP000320390">
    <property type="component" value="Chromosome"/>
</dbReference>
<gene>
    <name evidence="9" type="primary">pqiB</name>
    <name evidence="9" type="ORF">Poly30_25540</name>
</gene>
<feature type="domain" description="Mce/MlaD" evidence="8">
    <location>
        <begin position="53"/>
        <end position="146"/>
    </location>
</feature>
<evidence type="ECO:0000256" key="7">
    <source>
        <dbReference type="SAM" id="Phobius"/>
    </source>
</evidence>
<feature type="transmembrane region" description="Helical" evidence="7">
    <location>
        <begin position="29"/>
        <end position="49"/>
    </location>
</feature>
<dbReference type="PANTHER" id="PTHR30462:SF0">
    <property type="entry name" value="INTERMEMBRANE TRANSPORT PROTEIN YEBT"/>
    <property type="match status" value="1"/>
</dbReference>